<keyword evidence="7" id="KW-0067">ATP-binding</keyword>
<sequence>MADEVLDRSRRWTRYAYPLAGFALGGIGVVQLMAEASSFPWLGLNLIAALVNGCSVALLRRQTLVGTLGVSGVIAVMAVTRGVPVFASFVGAVFTALTIARYGSARSALVGYPALVAATAVVAVREVTAGTDSLFNVVYPIVYFGGAGLLGWLARQRAAQVRAAAEYAAALERERVYLAEIAAAQERTKIARDLHDVISHGVSLMVVQAEAAREVLATGPEHVGPALDAISAAGRAAIGDLGQMLGVLRRTGDGAHIATLLAPVRAAGITVDLVETGTPPDDQAVRTVAYRIVQEALTNTMKHGRATHVTVRVEYGRQIVLVEVLDDGVAGGTPDGGGVGLVGMRERAEALGGDVEAGPRTDGPGFRVQARLPVPASGMVTA</sequence>
<dbReference type="InterPro" id="IPR036890">
    <property type="entry name" value="HATPase_C_sf"/>
</dbReference>
<dbReference type="SMART" id="SM00387">
    <property type="entry name" value="HATPase_c"/>
    <property type="match status" value="1"/>
</dbReference>
<evidence type="ECO:0000313" key="11">
    <source>
        <dbReference type="EMBL" id="GII57956.1"/>
    </source>
</evidence>
<keyword evidence="9" id="KW-0472">Membrane</keyword>
<name>A0A8J3V6L8_9ACTN</name>
<evidence type="ECO:0000256" key="2">
    <source>
        <dbReference type="ARBA" id="ARBA00012438"/>
    </source>
</evidence>
<comment type="caution">
    <text evidence="11">The sequence shown here is derived from an EMBL/GenBank/DDBJ whole genome shotgun (WGS) entry which is preliminary data.</text>
</comment>
<reference evidence="11" key="1">
    <citation type="submission" date="2021-01" db="EMBL/GenBank/DDBJ databases">
        <title>Whole genome shotgun sequence of Planotetraspora thailandica NBRC 104271.</title>
        <authorList>
            <person name="Komaki H."/>
            <person name="Tamura T."/>
        </authorList>
    </citation>
    <scope>NUCLEOTIDE SEQUENCE</scope>
    <source>
        <strain evidence="11">NBRC 104271</strain>
    </source>
</reference>
<feature type="transmembrane region" description="Helical" evidence="9">
    <location>
        <begin position="63"/>
        <end position="79"/>
    </location>
</feature>
<dbReference type="GO" id="GO:0046983">
    <property type="term" value="F:protein dimerization activity"/>
    <property type="evidence" value="ECO:0007669"/>
    <property type="project" value="InterPro"/>
</dbReference>
<feature type="transmembrane region" description="Helical" evidence="9">
    <location>
        <begin position="109"/>
        <end position="128"/>
    </location>
</feature>
<keyword evidence="4" id="KW-0808">Transferase</keyword>
<evidence type="ECO:0000256" key="5">
    <source>
        <dbReference type="ARBA" id="ARBA00022741"/>
    </source>
</evidence>
<dbReference type="InterPro" id="IPR050482">
    <property type="entry name" value="Sensor_HK_TwoCompSys"/>
</dbReference>
<proteinExistence type="predicted"/>
<dbReference type="PANTHER" id="PTHR24421:SF10">
    <property type="entry name" value="NITRATE_NITRITE SENSOR PROTEIN NARQ"/>
    <property type="match status" value="1"/>
</dbReference>
<evidence type="ECO:0000256" key="8">
    <source>
        <dbReference type="ARBA" id="ARBA00023012"/>
    </source>
</evidence>
<dbReference type="EMBL" id="BOOR01000057">
    <property type="protein sequence ID" value="GII57956.1"/>
    <property type="molecule type" value="Genomic_DNA"/>
</dbReference>
<dbReference type="GO" id="GO:0005524">
    <property type="term" value="F:ATP binding"/>
    <property type="evidence" value="ECO:0007669"/>
    <property type="project" value="UniProtKB-KW"/>
</dbReference>
<keyword evidence="5" id="KW-0547">Nucleotide-binding</keyword>
<evidence type="ECO:0000256" key="3">
    <source>
        <dbReference type="ARBA" id="ARBA00022553"/>
    </source>
</evidence>
<dbReference type="AlphaFoldDB" id="A0A8J3V6L8"/>
<dbReference type="EC" id="2.7.13.3" evidence="2"/>
<dbReference type="Gene3D" id="1.20.5.1930">
    <property type="match status" value="1"/>
</dbReference>
<dbReference type="InterPro" id="IPR003594">
    <property type="entry name" value="HATPase_dom"/>
</dbReference>
<evidence type="ECO:0000256" key="9">
    <source>
        <dbReference type="SAM" id="Phobius"/>
    </source>
</evidence>
<feature type="transmembrane region" description="Helical" evidence="9">
    <location>
        <begin position="134"/>
        <end position="154"/>
    </location>
</feature>
<evidence type="ECO:0000313" key="12">
    <source>
        <dbReference type="Proteomes" id="UP000605992"/>
    </source>
</evidence>
<dbReference type="Pfam" id="PF02518">
    <property type="entry name" value="HATPase_c"/>
    <property type="match status" value="1"/>
</dbReference>
<evidence type="ECO:0000256" key="6">
    <source>
        <dbReference type="ARBA" id="ARBA00022777"/>
    </source>
</evidence>
<dbReference type="PANTHER" id="PTHR24421">
    <property type="entry name" value="NITRATE/NITRITE SENSOR PROTEIN NARX-RELATED"/>
    <property type="match status" value="1"/>
</dbReference>
<gene>
    <name evidence="11" type="ORF">Pth03_63450</name>
</gene>
<evidence type="ECO:0000259" key="10">
    <source>
        <dbReference type="SMART" id="SM00387"/>
    </source>
</evidence>
<evidence type="ECO:0000256" key="1">
    <source>
        <dbReference type="ARBA" id="ARBA00000085"/>
    </source>
</evidence>
<protein>
    <recommendedName>
        <fullName evidence="2">histidine kinase</fullName>
        <ecNumber evidence="2">2.7.13.3</ecNumber>
    </recommendedName>
</protein>
<dbReference type="GO" id="GO:0000155">
    <property type="term" value="F:phosphorelay sensor kinase activity"/>
    <property type="evidence" value="ECO:0007669"/>
    <property type="project" value="InterPro"/>
</dbReference>
<evidence type="ECO:0000256" key="4">
    <source>
        <dbReference type="ARBA" id="ARBA00022679"/>
    </source>
</evidence>
<keyword evidence="3" id="KW-0597">Phosphoprotein</keyword>
<keyword evidence="6 11" id="KW-0418">Kinase</keyword>
<comment type="catalytic activity">
    <reaction evidence="1">
        <text>ATP + protein L-histidine = ADP + protein N-phospho-L-histidine.</text>
        <dbReference type="EC" id="2.7.13.3"/>
    </reaction>
</comment>
<keyword evidence="9" id="KW-0812">Transmembrane</keyword>
<dbReference type="CDD" id="cd16917">
    <property type="entry name" value="HATPase_UhpB-NarQ-NarX-like"/>
    <property type="match status" value="1"/>
</dbReference>
<feature type="transmembrane region" description="Helical" evidence="9">
    <location>
        <begin position="39"/>
        <end position="58"/>
    </location>
</feature>
<dbReference type="InterPro" id="IPR011712">
    <property type="entry name" value="Sig_transdc_His_kin_sub3_dim/P"/>
</dbReference>
<feature type="domain" description="Histidine kinase/HSP90-like ATPase" evidence="10">
    <location>
        <begin position="284"/>
        <end position="376"/>
    </location>
</feature>
<dbReference type="RefSeq" id="WP_203948062.1">
    <property type="nucleotide sequence ID" value="NZ_BOOR01000057.1"/>
</dbReference>
<keyword evidence="12" id="KW-1185">Reference proteome</keyword>
<evidence type="ECO:0000256" key="7">
    <source>
        <dbReference type="ARBA" id="ARBA00022840"/>
    </source>
</evidence>
<dbReference type="GO" id="GO:0016020">
    <property type="term" value="C:membrane"/>
    <property type="evidence" value="ECO:0007669"/>
    <property type="project" value="InterPro"/>
</dbReference>
<dbReference type="SUPFAM" id="SSF55874">
    <property type="entry name" value="ATPase domain of HSP90 chaperone/DNA topoisomerase II/histidine kinase"/>
    <property type="match status" value="1"/>
</dbReference>
<keyword evidence="8" id="KW-0902">Two-component regulatory system</keyword>
<keyword evidence="9" id="KW-1133">Transmembrane helix</keyword>
<organism evidence="11 12">
    <name type="scientific">Planotetraspora thailandica</name>
    <dbReference type="NCBI Taxonomy" id="487172"/>
    <lineage>
        <taxon>Bacteria</taxon>
        <taxon>Bacillati</taxon>
        <taxon>Actinomycetota</taxon>
        <taxon>Actinomycetes</taxon>
        <taxon>Streptosporangiales</taxon>
        <taxon>Streptosporangiaceae</taxon>
        <taxon>Planotetraspora</taxon>
    </lineage>
</organism>
<feature type="transmembrane region" description="Helical" evidence="9">
    <location>
        <begin position="12"/>
        <end position="33"/>
    </location>
</feature>
<accession>A0A8J3V6L8</accession>
<dbReference type="Proteomes" id="UP000605992">
    <property type="component" value="Unassembled WGS sequence"/>
</dbReference>
<dbReference type="Pfam" id="PF07730">
    <property type="entry name" value="HisKA_3"/>
    <property type="match status" value="1"/>
</dbReference>
<dbReference type="Gene3D" id="3.30.565.10">
    <property type="entry name" value="Histidine kinase-like ATPase, C-terminal domain"/>
    <property type="match status" value="1"/>
</dbReference>